<evidence type="ECO:0000256" key="1">
    <source>
        <dbReference type="ARBA" id="ARBA00008857"/>
    </source>
</evidence>
<dbReference type="Pfam" id="PF00589">
    <property type="entry name" value="Phage_integrase"/>
    <property type="match status" value="1"/>
</dbReference>
<dbReference type="PROSITE" id="PS51900">
    <property type="entry name" value="CB"/>
    <property type="match status" value="1"/>
</dbReference>
<dbReference type="InterPro" id="IPR010998">
    <property type="entry name" value="Integrase_recombinase_N"/>
</dbReference>
<dbReference type="EMBL" id="AGWJ02000021">
    <property type="protein sequence ID" value="EHO80719.1"/>
    <property type="molecule type" value="Genomic_DNA"/>
</dbReference>
<dbReference type="InterPro" id="IPR013762">
    <property type="entry name" value="Integrase-like_cat_sf"/>
</dbReference>
<dbReference type="Gene3D" id="1.10.150.130">
    <property type="match status" value="1"/>
</dbReference>
<organism evidence="7 8">
    <name type="scientific">Fusobacterium ulcerans 12-1B</name>
    <dbReference type="NCBI Taxonomy" id="457404"/>
    <lineage>
        <taxon>Bacteria</taxon>
        <taxon>Fusobacteriati</taxon>
        <taxon>Fusobacteriota</taxon>
        <taxon>Fusobacteriia</taxon>
        <taxon>Fusobacteriales</taxon>
        <taxon>Fusobacteriaceae</taxon>
        <taxon>Fusobacterium</taxon>
    </lineage>
</organism>
<gene>
    <name evidence="7" type="ORF">HMPREF0402_01792</name>
</gene>
<dbReference type="PATRIC" id="fig|457404.5.peg.2310"/>
<dbReference type="PANTHER" id="PTHR30349:SF41">
    <property type="entry name" value="INTEGRASE_RECOMBINASE PROTEIN MJ0367-RELATED"/>
    <property type="match status" value="1"/>
</dbReference>
<dbReference type="AlphaFoldDB" id="H1PTP9"/>
<accession>H1PTP9</accession>
<dbReference type="Proteomes" id="UP000003233">
    <property type="component" value="Unassembled WGS sequence"/>
</dbReference>
<evidence type="ECO:0000256" key="4">
    <source>
        <dbReference type="PROSITE-ProRule" id="PRU01248"/>
    </source>
</evidence>
<dbReference type="CDD" id="cd00397">
    <property type="entry name" value="DNA_BRE_C"/>
    <property type="match status" value="1"/>
</dbReference>
<dbReference type="GO" id="GO:0006310">
    <property type="term" value="P:DNA recombination"/>
    <property type="evidence" value="ECO:0007669"/>
    <property type="project" value="UniProtKB-KW"/>
</dbReference>
<dbReference type="GO" id="GO:0003677">
    <property type="term" value="F:DNA binding"/>
    <property type="evidence" value="ECO:0007669"/>
    <property type="project" value="UniProtKB-UniRule"/>
</dbReference>
<dbReference type="HOGENOM" id="CLU_862652_0_0_0"/>
<proteinExistence type="inferred from homology"/>
<evidence type="ECO:0000256" key="2">
    <source>
        <dbReference type="ARBA" id="ARBA00023125"/>
    </source>
</evidence>
<feature type="domain" description="Core-binding (CB)" evidence="6">
    <location>
        <begin position="38"/>
        <end position="112"/>
    </location>
</feature>
<dbReference type="Gene3D" id="1.10.443.10">
    <property type="entry name" value="Intergrase catalytic core"/>
    <property type="match status" value="1"/>
</dbReference>
<evidence type="ECO:0000313" key="7">
    <source>
        <dbReference type="EMBL" id="EHO80719.1"/>
    </source>
</evidence>
<evidence type="ECO:0008006" key="9">
    <source>
        <dbReference type="Google" id="ProtNLM"/>
    </source>
</evidence>
<dbReference type="PROSITE" id="PS51898">
    <property type="entry name" value="TYR_RECOMBINASE"/>
    <property type="match status" value="1"/>
</dbReference>
<dbReference type="InterPro" id="IPR044068">
    <property type="entry name" value="CB"/>
</dbReference>
<dbReference type="InterPro" id="IPR011010">
    <property type="entry name" value="DNA_brk_join_enz"/>
</dbReference>
<dbReference type="SUPFAM" id="SSF56349">
    <property type="entry name" value="DNA breaking-rejoining enzymes"/>
    <property type="match status" value="1"/>
</dbReference>
<name>H1PTP9_9FUSO</name>
<dbReference type="InterPro" id="IPR050090">
    <property type="entry name" value="Tyrosine_recombinase_XerCD"/>
</dbReference>
<sequence length="330" mass="39282">MNDLQVLEKQFMTGEAINAKNAEIYLSYLYSCSTKSYETMNTTYRTYLSNMRLYLVYLKRYEGNRLLISDDTIKHCIEILERFINYCRRLGNNNRTINNKITAISSFYIWANKRNLIKYHPFQDKLDRLKVTQLDKRREEYFLTLEDIITVNIKMNMDKRFDIQDKLLWNLFIDSGCRISAIWNLKFSSIDWEQGYFTEVREKETKIVAAFFFQKSKELLKLLKKEREEQGDVEGYIFLTKYNKKVNHMSKETIRARFKKMGQLIGIEGLYPHCMRKTLGNLMAKQGYLEEAALLLNHESSKTTKKHYTQALSYTNSRAMMERIRNSIGL</sequence>
<comment type="similarity">
    <text evidence="1">Belongs to the 'phage' integrase family.</text>
</comment>
<dbReference type="PANTHER" id="PTHR30349">
    <property type="entry name" value="PHAGE INTEGRASE-RELATED"/>
    <property type="match status" value="1"/>
</dbReference>
<keyword evidence="8" id="KW-1185">Reference proteome</keyword>
<evidence type="ECO:0000259" key="5">
    <source>
        <dbReference type="PROSITE" id="PS51898"/>
    </source>
</evidence>
<comment type="caution">
    <text evidence="7">The sequence shown here is derived from an EMBL/GenBank/DDBJ whole genome shotgun (WGS) entry which is preliminary data.</text>
</comment>
<protein>
    <recommendedName>
        <fullName evidence="9">Tyr recombinase domain-containing protein</fullName>
    </recommendedName>
</protein>
<evidence type="ECO:0000259" key="6">
    <source>
        <dbReference type="PROSITE" id="PS51900"/>
    </source>
</evidence>
<evidence type="ECO:0000313" key="8">
    <source>
        <dbReference type="Proteomes" id="UP000003233"/>
    </source>
</evidence>
<dbReference type="BioCyc" id="FSP457404-HMP:GTSQ-1802-MONOMER"/>
<dbReference type="RefSeq" id="WP_008697333.1">
    <property type="nucleotide sequence ID" value="NZ_KE161008.1"/>
</dbReference>
<dbReference type="InterPro" id="IPR002104">
    <property type="entry name" value="Integrase_catalytic"/>
</dbReference>
<feature type="domain" description="Tyr recombinase" evidence="5">
    <location>
        <begin position="138"/>
        <end position="322"/>
    </location>
</feature>
<reference evidence="7 8" key="1">
    <citation type="submission" date="2012-07" db="EMBL/GenBank/DDBJ databases">
        <title>The Genome Sequence of Fusobacterium ulcerans 12_1B.</title>
        <authorList>
            <consortium name="The Broad Institute Genome Sequencing Platform"/>
            <person name="Earl A."/>
            <person name="Ward D."/>
            <person name="Feldgarden M."/>
            <person name="Gevers D."/>
            <person name="Strauss J."/>
            <person name="Ambrose C.E."/>
            <person name="Allen-Vercoe E."/>
            <person name="Walker B."/>
            <person name="Young S.K."/>
            <person name="Zeng Q."/>
            <person name="Gargeya S."/>
            <person name="Fitzgerald M."/>
            <person name="Haas B."/>
            <person name="Abouelleil A."/>
            <person name="Alvarado L."/>
            <person name="Arachchi H.M."/>
            <person name="Berlin A.M."/>
            <person name="Chapman S.B."/>
            <person name="Goldberg J."/>
            <person name="Griggs A."/>
            <person name="Gujja S."/>
            <person name="Hansen M."/>
            <person name="Howarth C."/>
            <person name="Imamovic A."/>
            <person name="Larimer J."/>
            <person name="McCowen C."/>
            <person name="Montmayeur A."/>
            <person name="Murphy C."/>
            <person name="Neiman D."/>
            <person name="Pearson M."/>
            <person name="Priest M."/>
            <person name="Roberts A."/>
            <person name="Saif S."/>
            <person name="Shea T."/>
            <person name="Sisk P."/>
            <person name="Sykes S."/>
            <person name="Wortman J."/>
            <person name="Nusbaum C."/>
            <person name="Birren B."/>
        </authorList>
    </citation>
    <scope>NUCLEOTIDE SEQUENCE [LARGE SCALE GENOMIC DNA]</scope>
    <source>
        <strain evidence="7 8">12_1B</strain>
    </source>
</reference>
<evidence type="ECO:0000256" key="3">
    <source>
        <dbReference type="ARBA" id="ARBA00023172"/>
    </source>
</evidence>
<dbReference type="GO" id="GO:0015074">
    <property type="term" value="P:DNA integration"/>
    <property type="evidence" value="ECO:0007669"/>
    <property type="project" value="InterPro"/>
</dbReference>
<keyword evidence="3" id="KW-0233">DNA recombination</keyword>
<keyword evidence="2 4" id="KW-0238">DNA-binding</keyword>